<evidence type="ECO:0000256" key="4">
    <source>
        <dbReference type="ARBA" id="ARBA00022448"/>
    </source>
</evidence>
<keyword evidence="10 12" id="KW-0496">Mitochondrion</keyword>
<accession>E2RV25</accession>
<evidence type="ECO:0000256" key="6">
    <source>
        <dbReference type="ARBA" id="ARBA00022692"/>
    </source>
</evidence>
<evidence type="ECO:0000256" key="5">
    <source>
        <dbReference type="ARBA" id="ARBA00022547"/>
    </source>
</evidence>
<evidence type="ECO:0000313" key="14">
    <source>
        <dbReference type="EMBL" id="BAJ24559.1"/>
    </source>
</evidence>
<evidence type="ECO:0000256" key="8">
    <source>
        <dbReference type="ARBA" id="ARBA00022989"/>
    </source>
</evidence>
<evidence type="ECO:0000256" key="11">
    <source>
        <dbReference type="ARBA" id="ARBA00023136"/>
    </source>
</evidence>
<comment type="subcellular location">
    <subcellularLocation>
        <location evidence="1 12">Mitochondrion membrane</location>
        <topology evidence="1 12">Single-pass membrane protein</topology>
    </subcellularLocation>
</comment>
<keyword evidence="6 12" id="KW-0812">Transmembrane</keyword>
<dbReference type="GO" id="GO:0015986">
    <property type="term" value="P:proton motive force-driven ATP synthesis"/>
    <property type="evidence" value="ECO:0007669"/>
    <property type="project" value="InterPro"/>
</dbReference>
<proteinExistence type="inferred from homology"/>
<reference evidence="14" key="1">
    <citation type="journal article" date="2011" name="Mol. Phylogenet. Evol.">
        <title>Exploring the molecular phylogeny of phasmids with whole mitochondrial genome sequences.</title>
        <authorList>
            <person name="Komoto N."/>
            <person name="Yukuhiro K."/>
            <person name="Ueda K."/>
            <person name="Tomita S."/>
        </authorList>
    </citation>
    <scope>NUCLEOTIDE SEQUENCE</scope>
</reference>
<keyword evidence="11 13" id="KW-0472">Membrane</keyword>
<organism evidence="14">
    <name type="scientific">Neohirasea japonica</name>
    <dbReference type="NCBI Taxonomy" id="73582"/>
    <lineage>
        <taxon>Eukaryota</taxon>
        <taxon>Metazoa</taxon>
        <taxon>Ecdysozoa</taxon>
        <taxon>Arthropoda</taxon>
        <taxon>Hexapoda</taxon>
        <taxon>Insecta</taxon>
        <taxon>Pterygota</taxon>
        <taxon>Neoptera</taxon>
        <taxon>Polyneoptera</taxon>
        <taxon>Phasmatodea</taxon>
        <taxon>Verophasmatodea</taxon>
        <taxon>Anareolatae</taxon>
        <taxon>Lonchodidae</taxon>
        <taxon>Necrosciinae</taxon>
        <taxon>Neohirasea</taxon>
    </lineage>
</organism>
<keyword evidence="7 12" id="KW-0375">Hydrogen ion transport</keyword>
<evidence type="ECO:0000256" key="12">
    <source>
        <dbReference type="RuleBase" id="RU003661"/>
    </source>
</evidence>
<evidence type="ECO:0000256" key="7">
    <source>
        <dbReference type="ARBA" id="ARBA00022781"/>
    </source>
</evidence>
<dbReference type="Pfam" id="PF00895">
    <property type="entry name" value="ATP-synt_8"/>
    <property type="match status" value="1"/>
</dbReference>
<evidence type="ECO:0000256" key="10">
    <source>
        <dbReference type="ARBA" id="ARBA00023128"/>
    </source>
</evidence>
<comment type="subunit">
    <text evidence="3">F-type ATPases have 2 components, CF(1) - the catalytic core - and CF(0) - the membrane proton channel.</text>
</comment>
<evidence type="ECO:0000256" key="3">
    <source>
        <dbReference type="ARBA" id="ARBA00011291"/>
    </source>
</evidence>
<evidence type="ECO:0000256" key="1">
    <source>
        <dbReference type="ARBA" id="ARBA00004304"/>
    </source>
</evidence>
<gene>
    <name evidence="14" type="primary">ATP8</name>
</gene>
<dbReference type="EMBL" id="AB477469">
    <property type="protein sequence ID" value="BAJ24559.1"/>
    <property type="molecule type" value="Genomic_DNA"/>
</dbReference>
<dbReference type="GO" id="GO:0045259">
    <property type="term" value="C:proton-transporting ATP synthase complex"/>
    <property type="evidence" value="ECO:0007669"/>
    <property type="project" value="UniProtKB-KW"/>
</dbReference>
<dbReference type="GO" id="GO:0031966">
    <property type="term" value="C:mitochondrial membrane"/>
    <property type="evidence" value="ECO:0007669"/>
    <property type="project" value="UniProtKB-SubCell"/>
</dbReference>
<keyword evidence="8 13" id="KW-1133">Transmembrane helix</keyword>
<evidence type="ECO:0000256" key="9">
    <source>
        <dbReference type="ARBA" id="ARBA00023065"/>
    </source>
</evidence>
<name>E2RV25_9NEOP</name>
<evidence type="ECO:0000256" key="13">
    <source>
        <dbReference type="SAM" id="Phobius"/>
    </source>
</evidence>
<keyword evidence="4 12" id="KW-0813">Transport</keyword>
<geneLocation type="mitochondrion" evidence="14"/>
<protein>
    <recommendedName>
        <fullName evidence="12">ATP synthase complex subunit 8</fullName>
    </recommendedName>
</protein>
<dbReference type="AlphaFoldDB" id="E2RV25"/>
<keyword evidence="5 12" id="KW-0138">CF(0)</keyword>
<keyword evidence="9 12" id="KW-0406">Ion transport</keyword>
<evidence type="ECO:0000256" key="2">
    <source>
        <dbReference type="ARBA" id="ARBA00008892"/>
    </source>
</evidence>
<dbReference type="InterPro" id="IPR001421">
    <property type="entry name" value="ATP8_metazoa"/>
</dbReference>
<sequence>MPQMAPMSWMIIYIYFMLIMMMYITKMYFTKNTYINKSLKNLIEKKENNWKW</sequence>
<comment type="similarity">
    <text evidence="2 12">Belongs to the ATPase protein 8 family.</text>
</comment>
<feature type="transmembrane region" description="Helical" evidence="13">
    <location>
        <begin position="6"/>
        <end position="24"/>
    </location>
</feature>
<dbReference type="GO" id="GO:0015078">
    <property type="term" value="F:proton transmembrane transporter activity"/>
    <property type="evidence" value="ECO:0007669"/>
    <property type="project" value="InterPro"/>
</dbReference>